<sequence length="164" mass="18614">MKTAIILGTSRKNGNTSQLVDLFLQHTKADLFNLSDFVMSPFDYEHNNADDDFLPLIDKVLGYEHIIFATPVYWYSMSAQMKIFFDRMSELVTVEKERGRKLRGKSCALMATGNDNLPAECFEKPFVLSADYLGMMYKGMLYCSCQDTFSALDHKSKIADFIGG</sequence>
<dbReference type="Pfam" id="PF03358">
    <property type="entry name" value="FMN_red"/>
    <property type="match status" value="1"/>
</dbReference>
<dbReference type="EMBL" id="UOFP01000143">
    <property type="protein sequence ID" value="VAW86504.1"/>
    <property type="molecule type" value="Genomic_DNA"/>
</dbReference>
<name>A0A3B0ZYF5_9ZZZZ</name>
<accession>A0A3B0ZYF5</accession>
<gene>
    <name evidence="4" type="ORF">MNBD_GAMMA18-336</name>
</gene>
<keyword evidence="2" id="KW-0288">FMN</keyword>
<dbReference type="AlphaFoldDB" id="A0A3B0ZYF5"/>
<evidence type="ECO:0000256" key="2">
    <source>
        <dbReference type="ARBA" id="ARBA00022643"/>
    </source>
</evidence>
<proteinExistence type="predicted"/>
<dbReference type="InterPro" id="IPR051796">
    <property type="entry name" value="ISF_SsuE-like"/>
</dbReference>
<dbReference type="GO" id="GO:0016491">
    <property type="term" value="F:oxidoreductase activity"/>
    <property type="evidence" value="ECO:0007669"/>
    <property type="project" value="InterPro"/>
</dbReference>
<feature type="domain" description="NADPH-dependent FMN reductase-like" evidence="3">
    <location>
        <begin position="1"/>
        <end position="115"/>
    </location>
</feature>
<keyword evidence="1" id="KW-0285">Flavoprotein</keyword>
<dbReference type="Gene3D" id="3.40.50.360">
    <property type="match status" value="1"/>
</dbReference>
<dbReference type="InterPro" id="IPR029039">
    <property type="entry name" value="Flavoprotein-like_sf"/>
</dbReference>
<dbReference type="PANTHER" id="PTHR43278:SF4">
    <property type="entry name" value="NAD(P)H-DEPENDENT FMN-CONTAINING OXIDOREDUCTASE YWQN-RELATED"/>
    <property type="match status" value="1"/>
</dbReference>
<dbReference type="InterPro" id="IPR005025">
    <property type="entry name" value="FMN_Rdtase-like_dom"/>
</dbReference>
<dbReference type="SUPFAM" id="SSF52218">
    <property type="entry name" value="Flavoproteins"/>
    <property type="match status" value="1"/>
</dbReference>
<reference evidence="4" key="1">
    <citation type="submission" date="2018-06" db="EMBL/GenBank/DDBJ databases">
        <authorList>
            <person name="Zhirakovskaya E."/>
        </authorList>
    </citation>
    <scope>NUCLEOTIDE SEQUENCE</scope>
</reference>
<dbReference type="PANTHER" id="PTHR43278">
    <property type="entry name" value="NAD(P)H-DEPENDENT FMN-CONTAINING OXIDOREDUCTASE YWQN-RELATED"/>
    <property type="match status" value="1"/>
</dbReference>
<evidence type="ECO:0000259" key="3">
    <source>
        <dbReference type="Pfam" id="PF03358"/>
    </source>
</evidence>
<evidence type="ECO:0000256" key="1">
    <source>
        <dbReference type="ARBA" id="ARBA00022630"/>
    </source>
</evidence>
<protein>
    <recommendedName>
        <fullName evidence="3">NADPH-dependent FMN reductase-like domain-containing protein</fullName>
    </recommendedName>
</protein>
<organism evidence="4">
    <name type="scientific">hydrothermal vent metagenome</name>
    <dbReference type="NCBI Taxonomy" id="652676"/>
    <lineage>
        <taxon>unclassified sequences</taxon>
        <taxon>metagenomes</taxon>
        <taxon>ecological metagenomes</taxon>
    </lineage>
</organism>
<evidence type="ECO:0000313" key="4">
    <source>
        <dbReference type="EMBL" id="VAW86504.1"/>
    </source>
</evidence>